<dbReference type="AlphaFoldDB" id="A0A0J1IM45"/>
<dbReference type="PANTHER" id="PTHR43133">
    <property type="entry name" value="RNA POLYMERASE ECF-TYPE SIGMA FACTO"/>
    <property type="match status" value="1"/>
</dbReference>
<dbReference type="GO" id="GO:0016987">
    <property type="term" value="F:sigma factor activity"/>
    <property type="evidence" value="ECO:0007669"/>
    <property type="project" value="UniProtKB-KW"/>
</dbReference>
<dbReference type="InterPro" id="IPR013249">
    <property type="entry name" value="RNA_pol_sigma70_r4_t2"/>
</dbReference>
<dbReference type="Pfam" id="PF08281">
    <property type="entry name" value="Sigma70_r4_2"/>
    <property type="match status" value="1"/>
</dbReference>
<dbReference type="InterPro" id="IPR007627">
    <property type="entry name" value="RNA_pol_sigma70_r2"/>
</dbReference>
<evidence type="ECO:0000259" key="5">
    <source>
        <dbReference type="Pfam" id="PF04542"/>
    </source>
</evidence>
<dbReference type="GO" id="GO:0000428">
    <property type="term" value="C:DNA-directed RNA polymerase complex"/>
    <property type="evidence" value="ECO:0007669"/>
    <property type="project" value="UniProtKB-KW"/>
</dbReference>
<dbReference type="RefSeq" id="WP_047941587.1">
    <property type="nucleotide sequence ID" value="NZ_CP053989.1"/>
</dbReference>
<dbReference type="PANTHER" id="PTHR43133:SF51">
    <property type="entry name" value="RNA POLYMERASE SIGMA FACTOR"/>
    <property type="match status" value="1"/>
</dbReference>
<keyword evidence="3" id="KW-0731">Sigma factor</keyword>
<dbReference type="GeneID" id="56348868"/>
<sequence length="172" mass="20130">MEELEINRKAIKGDDDAFLEVMQLHKESLLRAALAFLKDEDAAIEALQEVTYRAYKKIHTIKEPAYLKTWLTRIMINYCQDQVKRKNRIISDKQLYDVSVHQNQSLIELKEALGMLSCEDQQLIYLKYFQNTKIKEIAAMENIPEGTVKSRLHKVLKTLRLYFKEKGASDHV</sequence>
<dbReference type="InterPro" id="IPR039425">
    <property type="entry name" value="RNA_pol_sigma-70-like"/>
</dbReference>
<organism evidence="7 8">
    <name type="scientific">Niallia circulans</name>
    <name type="common">Bacillus circulans</name>
    <dbReference type="NCBI Taxonomy" id="1397"/>
    <lineage>
        <taxon>Bacteria</taxon>
        <taxon>Bacillati</taxon>
        <taxon>Bacillota</taxon>
        <taxon>Bacilli</taxon>
        <taxon>Bacillales</taxon>
        <taxon>Bacillaceae</taxon>
        <taxon>Niallia</taxon>
    </lineage>
</organism>
<evidence type="ECO:0000313" key="8">
    <source>
        <dbReference type="Proteomes" id="UP000036045"/>
    </source>
</evidence>
<name>A0A0J1IM45_NIACI</name>
<keyword evidence="4" id="KW-0804">Transcription</keyword>
<dbReference type="NCBIfam" id="TIGR02937">
    <property type="entry name" value="sigma70-ECF"/>
    <property type="match status" value="1"/>
</dbReference>
<dbReference type="CDD" id="cd06171">
    <property type="entry name" value="Sigma70_r4"/>
    <property type="match status" value="1"/>
</dbReference>
<accession>A0A0J1IM45</accession>
<dbReference type="InterPro" id="IPR013324">
    <property type="entry name" value="RNA_pol_sigma_r3/r4-like"/>
</dbReference>
<proteinExistence type="inferred from homology"/>
<dbReference type="InterPro" id="IPR014284">
    <property type="entry name" value="RNA_pol_sigma-70_dom"/>
</dbReference>
<feature type="domain" description="RNA polymerase sigma factor 70 region 4 type 2" evidence="6">
    <location>
        <begin position="108"/>
        <end position="159"/>
    </location>
</feature>
<evidence type="ECO:0000313" key="7">
    <source>
        <dbReference type="EMBL" id="KLV27046.1"/>
    </source>
</evidence>
<keyword evidence="2" id="KW-0805">Transcription regulation</keyword>
<evidence type="ECO:0000259" key="6">
    <source>
        <dbReference type="Pfam" id="PF08281"/>
    </source>
</evidence>
<protein>
    <submittedName>
        <fullName evidence="7">DNA-directed RNA polymerase sigma-24 subunit</fullName>
    </submittedName>
</protein>
<evidence type="ECO:0000256" key="4">
    <source>
        <dbReference type="ARBA" id="ARBA00023163"/>
    </source>
</evidence>
<gene>
    <name evidence="7" type="ORF">ABW02_08775</name>
</gene>
<reference evidence="7 8" key="1">
    <citation type="submission" date="2015-05" db="EMBL/GenBank/DDBJ databases">
        <title>Whole genome sequence and identification of bacterial endophytes from Costus igneus.</title>
        <authorList>
            <person name="Lee Y.P."/>
            <person name="Gan H.M."/>
            <person name="Eng W."/>
            <person name="Wheatley M.S."/>
            <person name="Caraballo A."/>
            <person name="Polter S."/>
            <person name="Savka M.A."/>
            <person name="Hudson A.O."/>
        </authorList>
    </citation>
    <scope>NUCLEOTIDE SEQUENCE [LARGE SCALE GENOMIC DNA]</scope>
    <source>
        <strain evidence="7 8">RIT379</strain>
    </source>
</reference>
<evidence type="ECO:0000256" key="3">
    <source>
        <dbReference type="ARBA" id="ARBA00023082"/>
    </source>
</evidence>
<dbReference type="Proteomes" id="UP000036045">
    <property type="component" value="Unassembled WGS sequence"/>
</dbReference>
<dbReference type="OrthoDB" id="9782703at2"/>
<keyword evidence="7" id="KW-0240">DNA-directed RNA polymerase</keyword>
<dbReference type="SUPFAM" id="SSF88659">
    <property type="entry name" value="Sigma3 and sigma4 domains of RNA polymerase sigma factors"/>
    <property type="match status" value="1"/>
</dbReference>
<comment type="caution">
    <text evidence="7">The sequence shown here is derived from an EMBL/GenBank/DDBJ whole genome shotgun (WGS) entry which is preliminary data.</text>
</comment>
<comment type="similarity">
    <text evidence="1">Belongs to the sigma-70 factor family. ECF subfamily.</text>
</comment>
<dbReference type="Pfam" id="PF04542">
    <property type="entry name" value="Sigma70_r2"/>
    <property type="match status" value="1"/>
</dbReference>
<dbReference type="SUPFAM" id="SSF88946">
    <property type="entry name" value="Sigma2 domain of RNA polymerase sigma factors"/>
    <property type="match status" value="1"/>
</dbReference>
<dbReference type="Gene3D" id="1.10.1740.10">
    <property type="match status" value="1"/>
</dbReference>
<dbReference type="InterPro" id="IPR036388">
    <property type="entry name" value="WH-like_DNA-bd_sf"/>
</dbReference>
<keyword evidence="8" id="KW-1185">Reference proteome</keyword>
<dbReference type="EMBL" id="LDPH01000006">
    <property type="protein sequence ID" value="KLV27046.1"/>
    <property type="molecule type" value="Genomic_DNA"/>
</dbReference>
<evidence type="ECO:0000256" key="1">
    <source>
        <dbReference type="ARBA" id="ARBA00010641"/>
    </source>
</evidence>
<feature type="domain" description="RNA polymerase sigma-70 region 2" evidence="5">
    <location>
        <begin position="23"/>
        <end position="88"/>
    </location>
</feature>
<dbReference type="GO" id="GO:0006352">
    <property type="term" value="P:DNA-templated transcription initiation"/>
    <property type="evidence" value="ECO:0007669"/>
    <property type="project" value="InterPro"/>
</dbReference>
<dbReference type="GO" id="GO:0003677">
    <property type="term" value="F:DNA binding"/>
    <property type="evidence" value="ECO:0007669"/>
    <property type="project" value="InterPro"/>
</dbReference>
<evidence type="ECO:0000256" key="2">
    <source>
        <dbReference type="ARBA" id="ARBA00023015"/>
    </source>
</evidence>
<dbReference type="PATRIC" id="fig|1397.4.peg.4935"/>
<dbReference type="InterPro" id="IPR013325">
    <property type="entry name" value="RNA_pol_sigma_r2"/>
</dbReference>
<dbReference type="Gene3D" id="1.10.10.10">
    <property type="entry name" value="Winged helix-like DNA-binding domain superfamily/Winged helix DNA-binding domain"/>
    <property type="match status" value="1"/>
</dbReference>